<dbReference type="PRINTS" id="PR01490">
    <property type="entry name" value="RTXTOXIND"/>
</dbReference>
<accession>A0ABV2Q3P2</accession>
<name>A0ABV2Q3P2_9BURK</name>
<organism evidence="2 3">
    <name type="scientific">Ottowia thiooxydans</name>
    <dbReference type="NCBI Taxonomy" id="219182"/>
    <lineage>
        <taxon>Bacteria</taxon>
        <taxon>Pseudomonadati</taxon>
        <taxon>Pseudomonadota</taxon>
        <taxon>Betaproteobacteria</taxon>
        <taxon>Burkholderiales</taxon>
        <taxon>Comamonadaceae</taxon>
        <taxon>Ottowia</taxon>
    </lineage>
</organism>
<dbReference type="Proteomes" id="UP001549320">
    <property type="component" value="Unassembled WGS sequence"/>
</dbReference>
<gene>
    <name evidence="2" type="ORF">ABIE13_000726</name>
</gene>
<evidence type="ECO:0000313" key="2">
    <source>
        <dbReference type="EMBL" id="MET4575629.1"/>
    </source>
</evidence>
<feature type="domain" description="AprE-like beta-barrel" evidence="1">
    <location>
        <begin position="2"/>
        <end position="54"/>
    </location>
</feature>
<evidence type="ECO:0000313" key="3">
    <source>
        <dbReference type="Proteomes" id="UP001549320"/>
    </source>
</evidence>
<keyword evidence="3" id="KW-1185">Reference proteome</keyword>
<reference evidence="2 3" key="1">
    <citation type="submission" date="2024-06" db="EMBL/GenBank/DDBJ databases">
        <title>Sorghum-associated microbial communities from plants grown in Nebraska, USA.</title>
        <authorList>
            <person name="Schachtman D."/>
        </authorList>
    </citation>
    <scope>NUCLEOTIDE SEQUENCE [LARGE SCALE GENOMIC DNA]</scope>
    <source>
        <strain evidence="2 3">2709</strain>
    </source>
</reference>
<dbReference type="RefSeq" id="WP_354441178.1">
    <property type="nucleotide sequence ID" value="NZ_JBEPSH010000001.1"/>
</dbReference>
<comment type="caution">
    <text evidence="2">The sequence shown here is derived from an EMBL/GenBank/DDBJ whole genome shotgun (WGS) entry which is preliminary data.</text>
</comment>
<sequence>MNATVDKVTQDAVNDERRGAIFPAVLKLSQNHIQVDGKLIKLAPGMNVTAEIKTARRKVIEYLLNAIEKAINERLREC</sequence>
<proteinExistence type="predicted"/>
<dbReference type="Pfam" id="PF26002">
    <property type="entry name" value="Beta-barrel_AprE"/>
    <property type="match status" value="1"/>
</dbReference>
<evidence type="ECO:0000259" key="1">
    <source>
        <dbReference type="Pfam" id="PF26002"/>
    </source>
</evidence>
<dbReference type="EMBL" id="JBEPSH010000001">
    <property type="protein sequence ID" value="MET4575629.1"/>
    <property type="molecule type" value="Genomic_DNA"/>
</dbReference>
<dbReference type="InterPro" id="IPR058982">
    <property type="entry name" value="Beta-barrel_AprE"/>
</dbReference>
<protein>
    <submittedName>
        <fullName evidence="2">Multidrug efflux pump subunit AcrA (Membrane-fusion protein)</fullName>
    </submittedName>
</protein>